<dbReference type="RefSeq" id="WP_200349364.1">
    <property type="nucleotide sequence ID" value="NZ_JAENIK010000004.1"/>
</dbReference>
<dbReference type="GO" id="GO:0016757">
    <property type="term" value="F:glycosyltransferase activity"/>
    <property type="evidence" value="ECO:0007669"/>
    <property type="project" value="InterPro"/>
</dbReference>
<evidence type="ECO:0000313" key="2">
    <source>
        <dbReference type="EMBL" id="MBK1814398.1"/>
    </source>
</evidence>
<feature type="domain" description="Glycosyl transferase family 1" evidence="1">
    <location>
        <begin position="191"/>
        <end position="346"/>
    </location>
</feature>
<dbReference type="Proteomes" id="UP000600139">
    <property type="component" value="Unassembled WGS sequence"/>
</dbReference>
<proteinExistence type="predicted"/>
<keyword evidence="3" id="KW-1185">Reference proteome</keyword>
<organism evidence="2 3">
    <name type="scientific">Luteolibacter yonseiensis</name>
    <dbReference type="NCBI Taxonomy" id="1144680"/>
    <lineage>
        <taxon>Bacteria</taxon>
        <taxon>Pseudomonadati</taxon>
        <taxon>Verrucomicrobiota</taxon>
        <taxon>Verrucomicrobiia</taxon>
        <taxon>Verrucomicrobiales</taxon>
        <taxon>Verrucomicrobiaceae</taxon>
        <taxon>Luteolibacter</taxon>
    </lineage>
</organism>
<comment type="caution">
    <text evidence="2">The sequence shown here is derived from an EMBL/GenBank/DDBJ whole genome shotgun (WGS) entry which is preliminary data.</text>
</comment>
<dbReference type="SUPFAM" id="SSF53756">
    <property type="entry name" value="UDP-Glycosyltransferase/glycogen phosphorylase"/>
    <property type="match status" value="1"/>
</dbReference>
<sequence>MPYPIFALQRLGCMGTLYGGFPKFRYTRSGIPADIVKSFPVATVWNHARSKYNLPSFLAMDEPKTLARWVRSHSDLAPAVWSNGTVHRFLFSHLKPTGRKLILERGSMHPFEHFHYQQRARREAGLSFTEKTPDSVLHEIEQTDLADAVLSCSATVRRSYLDHGFDPAKIHDCDFGIDTGEFPRMPREVARGRPIRIGVVGMIGFRKGVWRVIRIAEWAKRSGLPIEVHFVGPIENPEAAEMLAKSDGNYKLHGVLKGAALKKMLQSLDLYMLPSYEEGLPFSVLEAMSSGLAAIVSTDTGACEAAVDDVSGVHLTSFTDEEFDRKLRPLLEDPEKIMSMGDAARARILENYTIDHYYGRIRTAMERIFSIA</sequence>
<dbReference type="Pfam" id="PF00534">
    <property type="entry name" value="Glycos_transf_1"/>
    <property type="match status" value="1"/>
</dbReference>
<protein>
    <submittedName>
        <fullName evidence="2">Glycosyltransferase family 4 protein</fullName>
    </submittedName>
</protein>
<accession>A0A934QX83</accession>
<dbReference type="Gene3D" id="3.40.50.2000">
    <property type="entry name" value="Glycogen Phosphorylase B"/>
    <property type="match status" value="2"/>
</dbReference>
<name>A0A934QX83_9BACT</name>
<dbReference type="EMBL" id="JAENIK010000004">
    <property type="protein sequence ID" value="MBK1814398.1"/>
    <property type="molecule type" value="Genomic_DNA"/>
</dbReference>
<dbReference type="PANTHER" id="PTHR45947">
    <property type="entry name" value="SULFOQUINOVOSYL TRANSFERASE SQD2"/>
    <property type="match status" value="1"/>
</dbReference>
<dbReference type="PANTHER" id="PTHR45947:SF3">
    <property type="entry name" value="SULFOQUINOVOSYL TRANSFERASE SQD2"/>
    <property type="match status" value="1"/>
</dbReference>
<dbReference type="InterPro" id="IPR050194">
    <property type="entry name" value="Glycosyltransferase_grp1"/>
</dbReference>
<dbReference type="InterPro" id="IPR001296">
    <property type="entry name" value="Glyco_trans_1"/>
</dbReference>
<gene>
    <name evidence="2" type="ORF">JIN84_02160</name>
</gene>
<evidence type="ECO:0000259" key="1">
    <source>
        <dbReference type="Pfam" id="PF00534"/>
    </source>
</evidence>
<evidence type="ECO:0000313" key="3">
    <source>
        <dbReference type="Proteomes" id="UP000600139"/>
    </source>
</evidence>
<dbReference type="CDD" id="cd03801">
    <property type="entry name" value="GT4_PimA-like"/>
    <property type="match status" value="1"/>
</dbReference>
<dbReference type="AlphaFoldDB" id="A0A934QX83"/>
<reference evidence="2" key="1">
    <citation type="submission" date="2021-01" db="EMBL/GenBank/DDBJ databases">
        <title>Modified the classification status of verrucomicrobia.</title>
        <authorList>
            <person name="Feng X."/>
        </authorList>
    </citation>
    <scope>NUCLEOTIDE SEQUENCE</scope>
    <source>
        <strain evidence="2">JCM 18052</strain>
    </source>
</reference>